<dbReference type="Proteomes" id="UP000619376">
    <property type="component" value="Unassembled WGS sequence"/>
</dbReference>
<reference evidence="4" key="2">
    <citation type="journal article" date="2019" name="Int. J. Syst. Evol. Microbiol.">
        <title>The Global Catalogue of Microorganisms (GCM) 10K type strain sequencing project: providing services to taxonomists for standard genome sequencing and annotation.</title>
        <authorList>
            <consortium name="The Broad Institute Genomics Platform"/>
            <consortium name="The Broad Institute Genome Sequencing Center for Infectious Disease"/>
            <person name="Wu L."/>
            <person name="Ma J."/>
        </authorList>
    </citation>
    <scope>NUCLEOTIDE SEQUENCE [LARGE SCALE GENOMIC DNA]</scope>
    <source>
        <strain evidence="4">CGMCC 1.18437</strain>
    </source>
</reference>
<dbReference type="AlphaFoldDB" id="A0A7W8KI84"/>
<dbReference type="Proteomes" id="UP000539473">
    <property type="component" value="Unassembled WGS sequence"/>
</dbReference>
<evidence type="ECO:0000313" key="3">
    <source>
        <dbReference type="Proteomes" id="UP000539473"/>
    </source>
</evidence>
<name>A0A7W8KI84_9DEIO</name>
<protein>
    <submittedName>
        <fullName evidence="2">Uncharacterized protein</fullName>
    </submittedName>
</protein>
<comment type="caution">
    <text evidence="2">The sequence shown here is derived from an EMBL/GenBank/DDBJ whole genome shotgun (WGS) entry which is preliminary data.</text>
</comment>
<sequence>MGAVTLLADEDDVMVARETDYGGLAVVELVFEDHVGQGGITSGEVSLGAGSVWVVGDAVSSGLS</sequence>
<proteinExistence type="predicted"/>
<keyword evidence="4" id="KW-1185">Reference proteome</keyword>
<reference evidence="1" key="4">
    <citation type="submission" date="2024-05" db="EMBL/GenBank/DDBJ databases">
        <authorList>
            <person name="Sun Q."/>
            <person name="Zhou Y."/>
        </authorList>
    </citation>
    <scope>NUCLEOTIDE SEQUENCE</scope>
    <source>
        <strain evidence="1">CGMCC 1.18437</strain>
    </source>
</reference>
<reference evidence="2 3" key="3">
    <citation type="submission" date="2020-08" db="EMBL/GenBank/DDBJ databases">
        <title>Genomic Encyclopedia of Type Strains, Phase IV (KMG-IV): sequencing the most valuable type-strain genomes for metagenomic binning, comparative biology and taxonomic classification.</title>
        <authorList>
            <person name="Goeker M."/>
        </authorList>
    </citation>
    <scope>NUCLEOTIDE SEQUENCE [LARGE SCALE GENOMIC DNA]</scope>
    <source>
        <strain evidence="2 3">DSM 27521</strain>
    </source>
</reference>
<organism evidence="2 3">
    <name type="scientific">Deinococcus metalli</name>
    <dbReference type="NCBI Taxonomy" id="1141878"/>
    <lineage>
        <taxon>Bacteria</taxon>
        <taxon>Thermotogati</taxon>
        <taxon>Deinococcota</taxon>
        <taxon>Deinococci</taxon>
        <taxon>Deinococcales</taxon>
        <taxon>Deinococcaceae</taxon>
        <taxon>Deinococcus</taxon>
    </lineage>
</organism>
<dbReference type="EMBL" id="JACHFK010000014">
    <property type="protein sequence ID" value="MBB5378657.1"/>
    <property type="molecule type" value="Genomic_DNA"/>
</dbReference>
<evidence type="ECO:0000313" key="4">
    <source>
        <dbReference type="Proteomes" id="UP000619376"/>
    </source>
</evidence>
<accession>A0A7W8KI84</accession>
<reference evidence="1" key="1">
    <citation type="journal article" date="2014" name="Int. J. Syst. Evol. Microbiol.">
        <title>Complete genome of a new Firmicutes species belonging to the dominant human colonic microbiota ('Ruminococcus bicirculans') reveals two chromosomes and a selective capacity to utilize plant glucans.</title>
        <authorList>
            <consortium name="NISC Comparative Sequencing Program"/>
            <person name="Wegmann U."/>
            <person name="Louis P."/>
            <person name="Goesmann A."/>
            <person name="Henrissat B."/>
            <person name="Duncan S.H."/>
            <person name="Flint H.J."/>
        </authorList>
    </citation>
    <scope>NUCLEOTIDE SEQUENCE</scope>
    <source>
        <strain evidence="1">CGMCC 1.18437</strain>
    </source>
</reference>
<gene>
    <name evidence="1" type="ORF">GCM10017781_42050</name>
    <name evidence="2" type="ORF">HNQ07_004164</name>
</gene>
<dbReference type="EMBL" id="BNAJ01000015">
    <property type="protein sequence ID" value="GHF61470.1"/>
    <property type="molecule type" value="Genomic_DNA"/>
</dbReference>
<evidence type="ECO:0000313" key="1">
    <source>
        <dbReference type="EMBL" id="GHF61470.1"/>
    </source>
</evidence>
<dbReference type="RefSeq" id="WP_184115300.1">
    <property type="nucleotide sequence ID" value="NZ_BNAJ01000015.1"/>
</dbReference>
<evidence type="ECO:0000313" key="2">
    <source>
        <dbReference type="EMBL" id="MBB5378657.1"/>
    </source>
</evidence>